<dbReference type="GO" id="GO:0030490">
    <property type="term" value="P:maturation of SSU-rRNA"/>
    <property type="evidence" value="ECO:0007669"/>
    <property type="project" value="TreeGrafter"/>
</dbReference>
<dbReference type="GO" id="GO:0004521">
    <property type="term" value="F:RNA endonuclease activity"/>
    <property type="evidence" value="ECO:0007669"/>
    <property type="project" value="TreeGrafter"/>
</dbReference>
<evidence type="ECO:0000256" key="5">
    <source>
        <dbReference type="ARBA" id="ARBA00023203"/>
    </source>
</evidence>
<dbReference type="GO" id="GO:0046872">
    <property type="term" value="F:metal ion binding"/>
    <property type="evidence" value="ECO:0007669"/>
    <property type="project" value="UniProtKB-KW"/>
</dbReference>
<dbReference type="InterPro" id="IPR029006">
    <property type="entry name" value="ADF-H/Gelsolin-like_dom_sf"/>
</dbReference>
<name>A0A4S4E294_CAMSN</name>
<evidence type="ECO:0000313" key="10">
    <source>
        <dbReference type="Proteomes" id="UP000306102"/>
    </source>
</evidence>
<dbReference type="GO" id="GO:0003779">
    <property type="term" value="F:actin binding"/>
    <property type="evidence" value="ECO:0007669"/>
    <property type="project" value="UniProtKB-KW"/>
</dbReference>
<dbReference type="Pfam" id="PF08772">
    <property type="entry name" value="Zn_ribbon_NOB1"/>
    <property type="match status" value="1"/>
</dbReference>
<dbReference type="PANTHER" id="PTHR12814:SF2">
    <property type="entry name" value="RNA-BINDING PROTEIN NOB1"/>
    <property type="match status" value="1"/>
</dbReference>
<dbReference type="EMBL" id="SDRB02008618">
    <property type="protein sequence ID" value="THG09286.1"/>
    <property type="molecule type" value="Genomic_DNA"/>
</dbReference>
<keyword evidence="2" id="KW-0540">Nuclease</keyword>
<dbReference type="InterPro" id="IPR033411">
    <property type="entry name" value="Ribonuclease_PIN"/>
</dbReference>
<dbReference type="CDD" id="cd09876">
    <property type="entry name" value="PIN_Nob1-like"/>
    <property type="match status" value="1"/>
</dbReference>
<evidence type="ECO:0000256" key="2">
    <source>
        <dbReference type="ARBA" id="ARBA00022722"/>
    </source>
</evidence>
<dbReference type="Gene3D" id="3.40.20.10">
    <property type="entry name" value="Severin"/>
    <property type="match status" value="1"/>
</dbReference>
<comment type="similarity">
    <text evidence="1">Belongs to the actin-binding proteins ADF family.</text>
</comment>
<accession>A0A4S4E294</accession>
<dbReference type="AlphaFoldDB" id="A0A4S4E294"/>
<evidence type="ECO:0000256" key="3">
    <source>
        <dbReference type="ARBA" id="ARBA00022723"/>
    </source>
</evidence>
<dbReference type="SUPFAM" id="SSF144206">
    <property type="entry name" value="NOB1 zinc finger-like"/>
    <property type="match status" value="1"/>
</dbReference>
<keyword evidence="4" id="KW-0378">Hydrolase</keyword>
<dbReference type="PANTHER" id="PTHR12814">
    <property type="entry name" value="RNA-BINDING PROTEIN NOB1"/>
    <property type="match status" value="1"/>
</dbReference>
<dbReference type="Gene3D" id="6.20.210.10">
    <property type="entry name" value="Nin one binding (NOB1), Zn-ribbon-like"/>
    <property type="match status" value="1"/>
</dbReference>
<feature type="domain" description="ADF-H" evidence="8">
    <location>
        <begin position="31"/>
        <end position="161"/>
    </location>
</feature>
<evidence type="ECO:0000256" key="4">
    <source>
        <dbReference type="ARBA" id="ARBA00022801"/>
    </source>
</evidence>
<proteinExistence type="inferred from homology"/>
<dbReference type="SMART" id="SM00102">
    <property type="entry name" value="ADF"/>
    <property type="match status" value="1"/>
</dbReference>
<keyword evidence="6" id="KW-0175">Coiled coil</keyword>
<reference evidence="9 10" key="1">
    <citation type="journal article" date="2018" name="Proc. Natl. Acad. Sci. U.S.A.">
        <title>Draft genome sequence of Camellia sinensis var. sinensis provides insights into the evolution of the tea genome and tea quality.</title>
        <authorList>
            <person name="Wei C."/>
            <person name="Yang H."/>
            <person name="Wang S."/>
            <person name="Zhao J."/>
            <person name="Liu C."/>
            <person name="Gao L."/>
            <person name="Xia E."/>
            <person name="Lu Y."/>
            <person name="Tai Y."/>
            <person name="She G."/>
            <person name="Sun J."/>
            <person name="Cao H."/>
            <person name="Tong W."/>
            <person name="Gao Q."/>
            <person name="Li Y."/>
            <person name="Deng W."/>
            <person name="Jiang X."/>
            <person name="Wang W."/>
            <person name="Chen Q."/>
            <person name="Zhang S."/>
            <person name="Li H."/>
            <person name="Wu J."/>
            <person name="Wang P."/>
            <person name="Li P."/>
            <person name="Shi C."/>
            <person name="Zheng F."/>
            <person name="Jian J."/>
            <person name="Huang B."/>
            <person name="Shan D."/>
            <person name="Shi M."/>
            <person name="Fang C."/>
            <person name="Yue Y."/>
            <person name="Li F."/>
            <person name="Li D."/>
            <person name="Wei S."/>
            <person name="Han B."/>
            <person name="Jiang C."/>
            <person name="Yin Y."/>
            <person name="Xia T."/>
            <person name="Zhang Z."/>
            <person name="Bennetzen J.L."/>
            <person name="Zhao S."/>
            <person name="Wan X."/>
        </authorList>
    </citation>
    <scope>NUCLEOTIDE SEQUENCE [LARGE SCALE GENOMIC DNA]</scope>
    <source>
        <strain evidence="10">cv. Shuchazao</strain>
        <tissue evidence="9">Leaf</tissue>
    </source>
</reference>
<evidence type="ECO:0000256" key="1">
    <source>
        <dbReference type="ARBA" id="ARBA00006844"/>
    </source>
</evidence>
<feature type="region of interest" description="Disordered" evidence="7">
    <location>
        <begin position="324"/>
        <end position="354"/>
    </location>
</feature>
<dbReference type="GO" id="GO:0030042">
    <property type="term" value="P:actin filament depolymerization"/>
    <property type="evidence" value="ECO:0007669"/>
    <property type="project" value="InterPro"/>
</dbReference>
<keyword evidence="3" id="KW-0479">Metal-binding</keyword>
<evidence type="ECO:0000259" key="8">
    <source>
        <dbReference type="PROSITE" id="PS51263"/>
    </source>
</evidence>
<dbReference type="InterPro" id="IPR017904">
    <property type="entry name" value="ADF/Cofilin"/>
</dbReference>
<keyword evidence="10" id="KW-1185">Reference proteome</keyword>
<evidence type="ECO:0000313" key="9">
    <source>
        <dbReference type="EMBL" id="THG09286.1"/>
    </source>
</evidence>
<feature type="compositionally biased region" description="Polar residues" evidence="7">
    <location>
        <begin position="340"/>
        <end position="350"/>
    </location>
</feature>
<dbReference type="GO" id="GO:0030688">
    <property type="term" value="C:preribosome, small subunit precursor"/>
    <property type="evidence" value="ECO:0007669"/>
    <property type="project" value="TreeGrafter"/>
</dbReference>
<gene>
    <name evidence="9" type="ORF">TEA_021799</name>
</gene>
<dbReference type="GO" id="GO:0016787">
    <property type="term" value="F:hydrolase activity"/>
    <property type="evidence" value="ECO:0007669"/>
    <property type="project" value="UniProtKB-KW"/>
</dbReference>
<dbReference type="PROSITE" id="PS51263">
    <property type="entry name" value="ADF_H"/>
    <property type="match status" value="1"/>
</dbReference>
<comment type="caution">
    <text evidence="9">The sequence shown here is derived from an EMBL/GenBank/DDBJ whole genome shotgun (WGS) entry which is preliminary data.</text>
</comment>
<sequence length="747" mass="82860">MEDDAVVLLMAVFINGGLEVMKHSQANAASGMAVDDACKLRFLELKAKRNYRFIVFKIENQQVIVETLGNPQQGYDDFAASLPANECRYAVYDFDFITNENCQKSKIFFVAWSPDISRVRNKMVYASSKDRFKRELDGIQFELQATDPMKQKAVAPKQVLHGVSAAADGVVVESCKSTKGIAVAVVDANAIIQGGERLSNCADKFVSVSEVIDEVRDPLSLISFARATGDLQTLSDVDLKLIALTYTLEAQIHGTKHLRDIPPPIHTVNVRRLPEKDLPGWGSNVPNLEEWEALEHESEDKSNPNSRILPLQDLNLKAIPTAHHHSTEDGSMGNEGETHVGNQEDANGSFSKPRKYLPKKKEISIEGKKMVADGIDASQGQFDDNAGDWLPAVSKSTHRKYLRRQARREMSEALSEKDGQQDAVENIESDNLENRTCPDQLTVKSSDETHVVIANLEETEVSEGQNSIEDLSTILNEMRLEEDSLKAIQEGKEQSNSCAGLEPNCSAGEEDMSDSNGNIGVEEDDIENVNEELEHLEISSQTNESFDASCVGDNSSEQSWTLRSLSESTVACVTSDFAMQNVLLQMGLRLLAPGGMQIRQLHRWILKCHACFKVTPEIGRIFCPSCGNGGTLRKVAVTVGENGIVLSARRPRISLRGTKFSLPLPQGGRDAITKNPILREDQLPHKVLYPKRKKKSKQGEDDIYALDYIFRHHTDKRAPLQPPVRKALAVFSGKRNPNDNHFSRPKC</sequence>
<dbReference type="InterPro" id="IPR036283">
    <property type="entry name" value="NOB1_Zf-like_sf"/>
</dbReference>
<dbReference type="SUPFAM" id="SSF55753">
    <property type="entry name" value="Actin depolymerizing proteins"/>
    <property type="match status" value="1"/>
</dbReference>
<evidence type="ECO:0000256" key="6">
    <source>
        <dbReference type="SAM" id="Coils"/>
    </source>
</evidence>
<protein>
    <recommendedName>
        <fullName evidence="8">ADF-H domain-containing protein</fullName>
    </recommendedName>
</protein>
<dbReference type="InterPro" id="IPR039907">
    <property type="entry name" value="NOB1"/>
</dbReference>
<dbReference type="GO" id="GO:0015629">
    <property type="term" value="C:actin cytoskeleton"/>
    <property type="evidence" value="ECO:0007669"/>
    <property type="project" value="InterPro"/>
</dbReference>
<keyword evidence="5" id="KW-0009">Actin-binding</keyword>
<feature type="coiled-coil region" evidence="6">
    <location>
        <begin position="403"/>
        <end position="430"/>
    </location>
</feature>
<dbReference type="CDD" id="cd11286">
    <property type="entry name" value="ADF_cofilin_like"/>
    <property type="match status" value="1"/>
</dbReference>
<dbReference type="STRING" id="542762.A0A4S4E294"/>
<dbReference type="InterPro" id="IPR014881">
    <property type="entry name" value="NOB1_Zn-bd"/>
</dbReference>
<dbReference type="Pfam" id="PF00241">
    <property type="entry name" value="Cofilin_ADF"/>
    <property type="match status" value="1"/>
</dbReference>
<evidence type="ECO:0000256" key="7">
    <source>
        <dbReference type="SAM" id="MobiDB-lite"/>
    </source>
</evidence>
<dbReference type="InterPro" id="IPR002108">
    <property type="entry name" value="ADF-H"/>
</dbReference>
<organism evidence="9 10">
    <name type="scientific">Camellia sinensis var. sinensis</name>
    <name type="common">China tea</name>
    <dbReference type="NCBI Taxonomy" id="542762"/>
    <lineage>
        <taxon>Eukaryota</taxon>
        <taxon>Viridiplantae</taxon>
        <taxon>Streptophyta</taxon>
        <taxon>Embryophyta</taxon>
        <taxon>Tracheophyta</taxon>
        <taxon>Spermatophyta</taxon>
        <taxon>Magnoliopsida</taxon>
        <taxon>eudicotyledons</taxon>
        <taxon>Gunneridae</taxon>
        <taxon>Pentapetalae</taxon>
        <taxon>asterids</taxon>
        <taxon>Ericales</taxon>
        <taxon>Theaceae</taxon>
        <taxon>Camellia</taxon>
    </lineage>
</organism>
<dbReference type="Gene3D" id="3.40.50.1010">
    <property type="entry name" value="5'-nuclease"/>
    <property type="match status" value="1"/>
</dbReference>
<dbReference type="Proteomes" id="UP000306102">
    <property type="component" value="Unassembled WGS sequence"/>
</dbReference>